<dbReference type="AlphaFoldDB" id="A0A2S4HHI3"/>
<comment type="similarity">
    <text evidence="2 9">Belongs to the uroporphyrinogen-III synthase family.</text>
</comment>
<sequence>MATAKLSNLRVLVTRPADRSAEFAAALGSAGAEVVLQPLLDIVPLSSPEHDAAIQKSRRLLMDLDRYQQLIFISVNAVQYGLDQIEQYWPQWPLGIQVYAIGAATAAALAERDIRVHQSAPAMNSESLLASDDLQCLKNSKVLIVRGVGGREYLAAELASRGAEVDYVECYQRSRPDIGGGQLRALLLQHRINVVALNSGETLNHFTELMGAEALNYPVLLPSARVADIAREQGYRQIIQADNAGTTASLAALANYAENNH</sequence>
<feature type="domain" description="Tetrapyrrole biosynthesis uroporphyrinogen III synthase" evidence="10">
    <location>
        <begin position="22"/>
        <end position="246"/>
    </location>
</feature>
<dbReference type="CDD" id="cd06578">
    <property type="entry name" value="HemD"/>
    <property type="match status" value="1"/>
</dbReference>
<evidence type="ECO:0000256" key="9">
    <source>
        <dbReference type="RuleBase" id="RU366031"/>
    </source>
</evidence>
<dbReference type="EMBL" id="PQGG01000015">
    <property type="protein sequence ID" value="POP53446.1"/>
    <property type="molecule type" value="Genomic_DNA"/>
</dbReference>
<evidence type="ECO:0000256" key="4">
    <source>
        <dbReference type="ARBA" id="ARBA00023239"/>
    </source>
</evidence>
<comment type="catalytic activity">
    <reaction evidence="8 9">
        <text>hydroxymethylbilane = uroporphyrinogen III + H2O</text>
        <dbReference type="Rhea" id="RHEA:18965"/>
        <dbReference type="ChEBI" id="CHEBI:15377"/>
        <dbReference type="ChEBI" id="CHEBI:57308"/>
        <dbReference type="ChEBI" id="CHEBI:57845"/>
        <dbReference type="EC" id="4.2.1.75"/>
    </reaction>
</comment>
<evidence type="ECO:0000313" key="11">
    <source>
        <dbReference type="EMBL" id="POP53446.1"/>
    </source>
</evidence>
<dbReference type="SUPFAM" id="SSF69618">
    <property type="entry name" value="HemD-like"/>
    <property type="match status" value="1"/>
</dbReference>
<evidence type="ECO:0000256" key="8">
    <source>
        <dbReference type="ARBA" id="ARBA00048617"/>
    </source>
</evidence>
<dbReference type="Proteomes" id="UP000237222">
    <property type="component" value="Unassembled WGS sequence"/>
</dbReference>
<name>A0A2S4HHI3_9GAMM</name>
<keyword evidence="4 9" id="KW-0456">Lyase</keyword>
<dbReference type="InterPro" id="IPR039793">
    <property type="entry name" value="UROS/Hem4"/>
</dbReference>
<evidence type="ECO:0000256" key="6">
    <source>
        <dbReference type="ARBA" id="ARBA00037589"/>
    </source>
</evidence>
<evidence type="ECO:0000256" key="5">
    <source>
        <dbReference type="ARBA" id="ARBA00023244"/>
    </source>
</evidence>
<comment type="pathway">
    <text evidence="1 9">Porphyrin-containing compound metabolism; protoporphyrin-IX biosynthesis; coproporphyrinogen-III from 5-aminolevulinate: step 3/4.</text>
</comment>
<dbReference type="InterPro" id="IPR036108">
    <property type="entry name" value="4pyrrol_syn_uPrphyn_synt_sf"/>
</dbReference>
<dbReference type="InterPro" id="IPR003754">
    <property type="entry name" value="4pyrrol_synth_uPrphyn_synth"/>
</dbReference>
<organism evidence="11 12">
    <name type="scientific">Zhongshania marina</name>
    <dbReference type="NCBI Taxonomy" id="2304603"/>
    <lineage>
        <taxon>Bacteria</taxon>
        <taxon>Pseudomonadati</taxon>
        <taxon>Pseudomonadota</taxon>
        <taxon>Gammaproteobacteria</taxon>
        <taxon>Cellvibrionales</taxon>
        <taxon>Spongiibacteraceae</taxon>
        <taxon>Zhongshania</taxon>
    </lineage>
</organism>
<reference evidence="11 12" key="1">
    <citation type="submission" date="2018-01" db="EMBL/GenBank/DDBJ databases">
        <authorList>
            <person name="Yu X.-D."/>
        </authorList>
    </citation>
    <scope>NUCLEOTIDE SEQUENCE [LARGE SCALE GENOMIC DNA]</scope>
    <source>
        <strain evidence="11 12">ZX-21</strain>
    </source>
</reference>
<comment type="function">
    <text evidence="6 9">Catalyzes cyclization of the linear tetrapyrrole, hydroxymethylbilane, to the macrocyclic uroporphyrinogen III.</text>
</comment>
<comment type="caution">
    <text evidence="11">The sequence shown here is derived from an EMBL/GenBank/DDBJ whole genome shotgun (WGS) entry which is preliminary data.</text>
</comment>
<dbReference type="UniPathway" id="UPA00251">
    <property type="reaction ID" value="UER00320"/>
</dbReference>
<dbReference type="RefSeq" id="WP_103683730.1">
    <property type="nucleotide sequence ID" value="NZ_PQGG01000015.1"/>
</dbReference>
<dbReference type="PANTHER" id="PTHR38042:SF1">
    <property type="entry name" value="UROPORPHYRINOGEN-III SYNTHASE, CHLOROPLASTIC"/>
    <property type="match status" value="1"/>
</dbReference>
<keyword evidence="5 9" id="KW-0627">Porphyrin biosynthesis</keyword>
<dbReference type="GO" id="GO:0004852">
    <property type="term" value="F:uroporphyrinogen-III synthase activity"/>
    <property type="evidence" value="ECO:0007669"/>
    <property type="project" value="UniProtKB-UniRule"/>
</dbReference>
<dbReference type="PANTHER" id="PTHR38042">
    <property type="entry name" value="UROPORPHYRINOGEN-III SYNTHASE, CHLOROPLASTIC"/>
    <property type="match status" value="1"/>
</dbReference>
<accession>A0A2S4HHI3</accession>
<dbReference type="GO" id="GO:0006782">
    <property type="term" value="P:protoporphyrinogen IX biosynthetic process"/>
    <property type="evidence" value="ECO:0007669"/>
    <property type="project" value="UniProtKB-UniRule"/>
</dbReference>
<evidence type="ECO:0000313" key="12">
    <source>
        <dbReference type="Proteomes" id="UP000237222"/>
    </source>
</evidence>
<evidence type="ECO:0000256" key="2">
    <source>
        <dbReference type="ARBA" id="ARBA00008133"/>
    </source>
</evidence>
<protein>
    <recommendedName>
        <fullName evidence="7 9">Uroporphyrinogen-III synthase</fullName>
        <ecNumber evidence="3 9">4.2.1.75</ecNumber>
    </recommendedName>
</protein>
<gene>
    <name evidence="11" type="ORF">C0068_06735</name>
</gene>
<evidence type="ECO:0000256" key="7">
    <source>
        <dbReference type="ARBA" id="ARBA00040167"/>
    </source>
</evidence>
<dbReference type="OrthoDB" id="9787650at2"/>
<evidence type="ECO:0000259" key="10">
    <source>
        <dbReference type="Pfam" id="PF02602"/>
    </source>
</evidence>
<proteinExistence type="inferred from homology"/>
<evidence type="ECO:0000256" key="3">
    <source>
        <dbReference type="ARBA" id="ARBA00013109"/>
    </source>
</evidence>
<dbReference type="GO" id="GO:0006780">
    <property type="term" value="P:uroporphyrinogen III biosynthetic process"/>
    <property type="evidence" value="ECO:0007669"/>
    <property type="project" value="UniProtKB-UniRule"/>
</dbReference>
<dbReference type="Pfam" id="PF02602">
    <property type="entry name" value="HEM4"/>
    <property type="match status" value="1"/>
</dbReference>
<dbReference type="Gene3D" id="3.40.50.10090">
    <property type="match status" value="2"/>
</dbReference>
<evidence type="ECO:0000256" key="1">
    <source>
        <dbReference type="ARBA" id="ARBA00004772"/>
    </source>
</evidence>
<dbReference type="EC" id="4.2.1.75" evidence="3 9"/>